<protein>
    <recommendedName>
        <fullName evidence="3">DUF6879 domain-containing protein</fullName>
    </recommendedName>
</protein>
<keyword evidence="2" id="KW-0812">Transmembrane</keyword>
<feature type="compositionally biased region" description="Pro residues" evidence="1">
    <location>
        <begin position="14"/>
        <end position="23"/>
    </location>
</feature>
<name>A0A3Q9BV18_9ACTN</name>
<keyword evidence="5" id="KW-1185">Reference proteome</keyword>
<dbReference type="AlphaFoldDB" id="A0A3Q9BV18"/>
<feature type="transmembrane region" description="Helical" evidence="2">
    <location>
        <begin position="36"/>
        <end position="54"/>
    </location>
</feature>
<evidence type="ECO:0000256" key="1">
    <source>
        <dbReference type="SAM" id="MobiDB-lite"/>
    </source>
</evidence>
<evidence type="ECO:0000256" key="2">
    <source>
        <dbReference type="SAM" id="Phobius"/>
    </source>
</evidence>
<evidence type="ECO:0000259" key="3">
    <source>
        <dbReference type="Pfam" id="PF21806"/>
    </source>
</evidence>
<proteinExistence type="predicted"/>
<dbReference type="EMBL" id="CP034463">
    <property type="protein sequence ID" value="AZP15103.1"/>
    <property type="molecule type" value="Genomic_DNA"/>
</dbReference>
<dbReference type="KEGG" id="saqu:EJC51_02540"/>
<accession>A0A3Q9BV18</accession>
<evidence type="ECO:0000313" key="4">
    <source>
        <dbReference type="EMBL" id="AZP15103.1"/>
    </source>
</evidence>
<feature type="transmembrane region" description="Helical" evidence="2">
    <location>
        <begin position="66"/>
        <end position="86"/>
    </location>
</feature>
<organism evidence="4 5">
    <name type="scientific">Streptomyces aquilus</name>
    <dbReference type="NCBI Taxonomy" id="2548456"/>
    <lineage>
        <taxon>Bacteria</taxon>
        <taxon>Bacillati</taxon>
        <taxon>Actinomycetota</taxon>
        <taxon>Actinomycetes</taxon>
        <taxon>Kitasatosporales</taxon>
        <taxon>Streptomycetaceae</taxon>
        <taxon>Streptomyces</taxon>
    </lineage>
</organism>
<feature type="compositionally biased region" description="Low complexity" evidence="1">
    <location>
        <begin position="1"/>
        <end position="13"/>
    </location>
</feature>
<keyword evidence="2" id="KW-0472">Membrane</keyword>
<keyword evidence="2" id="KW-1133">Transmembrane helix</keyword>
<feature type="region of interest" description="Disordered" evidence="1">
    <location>
        <begin position="1"/>
        <end position="31"/>
    </location>
</feature>
<dbReference type="Proteomes" id="UP000280197">
    <property type="component" value="Chromosome"/>
</dbReference>
<dbReference type="RefSeq" id="WP_126269489.1">
    <property type="nucleotide sequence ID" value="NZ_CP034463.1"/>
</dbReference>
<dbReference type="InterPro" id="IPR049244">
    <property type="entry name" value="DUF6879"/>
</dbReference>
<gene>
    <name evidence="4" type="ORF">EJC51_02540</name>
</gene>
<feature type="domain" description="DUF6879" evidence="3">
    <location>
        <begin position="228"/>
        <end position="342"/>
    </location>
</feature>
<dbReference type="Pfam" id="PF21806">
    <property type="entry name" value="DUF6879"/>
    <property type="match status" value="1"/>
</dbReference>
<evidence type="ECO:0000313" key="5">
    <source>
        <dbReference type="Proteomes" id="UP000280197"/>
    </source>
</evidence>
<sequence>MNGAPATTTTPANPALPSPAPPPRRPDNRGLRIPPVLMKTLVTSVVFVIALLVTNAVDANQGAGDVWNLTASIVIGGAALIVQYLVDFEKRLVEIEGSQADLIRDVKDNLISHHVALTTLVDDRFRQINAATELFSNVDRSVLRSDAVIKLARRATECGELNNETVKTFASEEIERLAGLLENLSNRSADCLGENQDWLIDLTRCIKHSLDATSTSVDRHFWGSEPAARYLEAQSDALARGVQVRRLFLVDDEQHIDAEVLALCANQRALGLDSRVVALSQLPPWARLGTQSDFIIFDRELSYEIDQDTKDVNAKTTLNARPAHVEHRLRQFTRLWDATTSLPEQGIPQPDPAGSD</sequence>
<reference evidence="4 5" key="1">
    <citation type="submission" date="2018-12" db="EMBL/GenBank/DDBJ databases">
        <authorList>
            <person name="Li K."/>
        </authorList>
    </citation>
    <scope>NUCLEOTIDE SEQUENCE [LARGE SCALE GENOMIC DNA]</scope>
    <source>
        <strain evidence="5">CR22</strain>
    </source>
</reference>